<dbReference type="GeneID" id="28741678"/>
<dbReference type="VEuPathDB" id="FungiDB:AB675_928"/>
<protein>
    <submittedName>
        <fullName evidence="1">Uncharacterized protein</fullName>
    </submittedName>
</protein>
<reference evidence="1 2" key="1">
    <citation type="submission" date="2015-06" db="EMBL/GenBank/DDBJ databases">
        <title>Draft genome of the ant-associated black yeast Phialophora attae CBS 131958.</title>
        <authorList>
            <person name="Moreno L.F."/>
            <person name="Stielow B.J."/>
            <person name="de Hoog S."/>
            <person name="Vicente V.A."/>
            <person name="Weiss V.A."/>
            <person name="de Vries M."/>
            <person name="Cruz L.M."/>
            <person name="Souza E.M."/>
        </authorList>
    </citation>
    <scope>NUCLEOTIDE SEQUENCE [LARGE SCALE GENOMIC DNA]</scope>
    <source>
        <strain evidence="1 2">CBS 131958</strain>
    </source>
</reference>
<accession>A0A0N1HB07</accession>
<proteinExistence type="predicted"/>
<evidence type="ECO:0000313" key="1">
    <source>
        <dbReference type="EMBL" id="KPI45497.1"/>
    </source>
</evidence>
<sequence length="179" mass="19987">METVLESLPLEDLKPDDLADWTPGQTEISGILVHVPFVYTREKVREQSVDYDEIRVDDDFVNGSGITQLLYCFDGFMDEVVPQKNTSTIADCLLVAWTDEHEKSTGPEDDSDAALLDLIEPAEALAAQSSPELTLSLVILNWHAGIASRAGVLQFRLRAKELSAEMQRMRPLKATFMMD</sequence>
<name>A0A0N1HB07_9EURO</name>
<gene>
    <name evidence="1" type="ORF">AB675_928</name>
</gene>
<dbReference type="Proteomes" id="UP000038010">
    <property type="component" value="Unassembled WGS sequence"/>
</dbReference>
<organism evidence="1 2">
    <name type="scientific">Cyphellophora attinorum</name>
    <dbReference type="NCBI Taxonomy" id="1664694"/>
    <lineage>
        <taxon>Eukaryota</taxon>
        <taxon>Fungi</taxon>
        <taxon>Dikarya</taxon>
        <taxon>Ascomycota</taxon>
        <taxon>Pezizomycotina</taxon>
        <taxon>Eurotiomycetes</taxon>
        <taxon>Chaetothyriomycetidae</taxon>
        <taxon>Chaetothyriales</taxon>
        <taxon>Cyphellophoraceae</taxon>
        <taxon>Cyphellophora</taxon>
    </lineage>
</organism>
<comment type="caution">
    <text evidence="1">The sequence shown here is derived from an EMBL/GenBank/DDBJ whole genome shotgun (WGS) entry which is preliminary data.</text>
</comment>
<dbReference type="RefSeq" id="XP_018005460.1">
    <property type="nucleotide sequence ID" value="XM_018149809.1"/>
</dbReference>
<dbReference type="AlphaFoldDB" id="A0A0N1HB07"/>
<dbReference type="EMBL" id="LFJN01000001">
    <property type="protein sequence ID" value="KPI45497.1"/>
    <property type="molecule type" value="Genomic_DNA"/>
</dbReference>
<evidence type="ECO:0000313" key="2">
    <source>
        <dbReference type="Proteomes" id="UP000038010"/>
    </source>
</evidence>
<keyword evidence="2" id="KW-1185">Reference proteome</keyword>